<keyword evidence="9" id="KW-1185">Reference proteome</keyword>
<dbReference type="Pfam" id="PF12874">
    <property type="entry name" value="zf-met"/>
    <property type="match status" value="1"/>
</dbReference>
<evidence type="ECO:0000259" key="7">
    <source>
        <dbReference type="PROSITE" id="PS50157"/>
    </source>
</evidence>
<feature type="domain" description="C2H2-type" evidence="7">
    <location>
        <begin position="396"/>
        <end position="424"/>
    </location>
</feature>
<dbReference type="InterPro" id="IPR050527">
    <property type="entry name" value="Snail/Krueppel_Znf"/>
</dbReference>
<dbReference type="Proteomes" id="UP001157974">
    <property type="component" value="Unassembled WGS sequence"/>
</dbReference>
<dbReference type="SUPFAM" id="SSF57667">
    <property type="entry name" value="beta-beta-alpha zinc fingers"/>
    <property type="match status" value="2"/>
</dbReference>
<feature type="domain" description="C2H2-type" evidence="7">
    <location>
        <begin position="425"/>
        <end position="448"/>
    </location>
</feature>
<evidence type="ECO:0000256" key="6">
    <source>
        <dbReference type="PROSITE-ProRule" id="PRU00042"/>
    </source>
</evidence>
<feature type="domain" description="C2H2-type" evidence="7">
    <location>
        <begin position="367"/>
        <end position="395"/>
    </location>
</feature>
<dbReference type="GO" id="GO:0000981">
    <property type="term" value="F:DNA-binding transcription factor activity, RNA polymerase II-specific"/>
    <property type="evidence" value="ECO:0007669"/>
    <property type="project" value="TreeGrafter"/>
</dbReference>
<dbReference type="GO" id="GO:0008270">
    <property type="term" value="F:zinc ion binding"/>
    <property type="evidence" value="ECO:0007669"/>
    <property type="project" value="UniProtKB-KW"/>
</dbReference>
<evidence type="ECO:0000313" key="9">
    <source>
        <dbReference type="Proteomes" id="UP001157974"/>
    </source>
</evidence>
<dbReference type="Gene3D" id="3.30.160.60">
    <property type="entry name" value="Classic Zinc Finger"/>
    <property type="match status" value="3"/>
</dbReference>
<dbReference type="PROSITE" id="PS00028">
    <property type="entry name" value="ZINC_FINGER_C2H2_1"/>
    <property type="match status" value="4"/>
</dbReference>
<dbReference type="EMBL" id="JAMWBK010000011">
    <property type="protein sequence ID" value="KAJ8901394.1"/>
    <property type="molecule type" value="Genomic_DNA"/>
</dbReference>
<dbReference type="InterPro" id="IPR013087">
    <property type="entry name" value="Znf_C2H2_type"/>
</dbReference>
<evidence type="ECO:0000256" key="5">
    <source>
        <dbReference type="ARBA" id="ARBA00023242"/>
    </source>
</evidence>
<sequence>MDTLVQRINARGGGHFTGLSRRFGEDSIPLNWVLFGLHKQPVPYPGDGSMMLVDARLNVPELTAKFLEASDIEKMFSVITMPCMVMMEAREDQHMLGSGWAFLGGLPELDGRTNTKYSGLQRIRVMTVVDDNKAFLIVSSEVRPGIVAIMSLAEIDDRHNLQTLSVVDTQNHALLVAETSVCRRMCDMCVLTGDVCDPRECNNEQSFKTLRVSRESYLQEMDKPVATMNYIGKLLSGKWTMPVGPLEPVTYDWECYESGPSFRYALMSVVQDEMQGVHPPRSSFRLVKQGWEEMEYFLDLEDLEVETSSKRGTRREGLAPVVQQSKTLDKHVHGLKLHHCATCGITFRHSSDMKRHLVSAHRTTKELKCPYCGRRFTQTGHLNEHIRVKHTGLDVHECIVCRKKFGTNSKLQRHVGTVHMKERNFRCNVCGKSYSDKGYLKQHLLKQHDVNTDSRRS</sequence>
<keyword evidence="2" id="KW-0677">Repeat</keyword>
<keyword evidence="5" id="KW-0539">Nucleus</keyword>
<dbReference type="AlphaFoldDB" id="A0AAV8UG11"/>
<evidence type="ECO:0000313" key="8">
    <source>
        <dbReference type="EMBL" id="KAJ8901394.1"/>
    </source>
</evidence>
<evidence type="ECO:0000256" key="3">
    <source>
        <dbReference type="ARBA" id="ARBA00022771"/>
    </source>
</evidence>
<keyword evidence="3 6" id="KW-0863">Zinc-finger</keyword>
<evidence type="ECO:0000256" key="4">
    <source>
        <dbReference type="ARBA" id="ARBA00022833"/>
    </source>
</evidence>
<dbReference type="FunFam" id="3.30.160.60:FF:000100">
    <property type="entry name" value="Zinc finger 45-like"/>
    <property type="match status" value="1"/>
</dbReference>
<organism evidence="8 9">
    <name type="scientific">Rhodosorus marinus</name>
    <dbReference type="NCBI Taxonomy" id="101924"/>
    <lineage>
        <taxon>Eukaryota</taxon>
        <taxon>Rhodophyta</taxon>
        <taxon>Stylonematophyceae</taxon>
        <taxon>Stylonematales</taxon>
        <taxon>Stylonemataceae</taxon>
        <taxon>Rhodosorus</taxon>
    </lineage>
</organism>
<feature type="domain" description="C2H2-type" evidence="7">
    <location>
        <begin position="338"/>
        <end position="366"/>
    </location>
</feature>
<comment type="caution">
    <text evidence="8">The sequence shown here is derived from an EMBL/GenBank/DDBJ whole genome shotgun (WGS) entry which is preliminary data.</text>
</comment>
<protein>
    <recommendedName>
        <fullName evidence="7">C2H2-type domain-containing protein</fullName>
    </recommendedName>
</protein>
<keyword evidence="4" id="KW-0862">Zinc</keyword>
<dbReference type="PROSITE" id="PS50157">
    <property type="entry name" value="ZINC_FINGER_C2H2_2"/>
    <property type="match status" value="4"/>
</dbReference>
<name>A0AAV8UG11_9RHOD</name>
<dbReference type="SMART" id="SM00355">
    <property type="entry name" value="ZnF_C2H2"/>
    <property type="match status" value="4"/>
</dbReference>
<keyword evidence="1" id="KW-0479">Metal-binding</keyword>
<evidence type="ECO:0000256" key="1">
    <source>
        <dbReference type="ARBA" id="ARBA00022723"/>
    </source>
</evidence>
<dbReference type="PANTHER" id="PTHR24388">
    <property type="entry name" value="ZINC FINGER PROTEIN"/>
    <property type="match status" value="1"/>
</dbReference>
<dbReference type="GO" id="GO:0000978">
    <property type="term" value="F:RNA polymerase II cis-regulatory region sequence-specific DNA binding"/>
    <property type="evidence" value="ECO:0007669"/>
    <property type="project" value="TreeGrafter"/>
</dbReference>
<gene>
    <name evidence="8" type="ORF">NDN08_007240</name>
</gene>
<reference evidence="8 9" key="1">
    <citation type="journal article" date="2023" name="Nat. Commun.">
        <title>Origin of minicircular mitochondrial genomes in red algae.</title>
        <authorList>
            <person name="Lee Y."/>
            <person name="Cho C.H."/>
            <person name="Lee Y.M."/>
            <person name="Park S.I."/>
            <person name="Yang J.H."/>
            <person name="West J.A."/>
            <person name="Bhattacharya D."/>
            <person name="Yoon H.S."/>
        </authorList>
    </citation>
    <scope>NUCLEOTIDE SEQUENCE [LARGE SCALE GENOMIC DNA]</scope>
    <source>
        <strain evidence="8 9">CCMP1338</strain>
        <tissue evidence="8">Whole cell</tissue>
    </source>
</reference>
<dbReference type="PANTHER" id="PTHR24388:SF53">
    <property type="entry name" value="CHORION TRANSCRIPTION FACTOR CF2-RELATED"/>
    <property type="match status" value="1"/>
</dbReference>
<proteinExistence type="predicted"/>
<dbReference type="InterPro" id="IPR036236">
    <property type="entry name" value="Znf_C2H2_sf"/>
</dbReference>
<evidence type="ECO:0000256" key="2">
    <source>
        <dbReference type="ARBA" id="ARBA00022737"/>
    </source>
</evidence>
<dbReference type="Pfam" id="PF00096">
    <property type="entry name" value="zf-C2H2"/>
    <property type="match status" value="2"/>
</dbReference>
<dbReference type="FunFam" id="3.30.160.60:FF:000446">
    <property type="entry name" value="Zinc finger protein"/>
    <property type="match status" value="1"/>
</dbReference>
<accession>A0AAV8UG11</accession>